<gene>
    <name evidence="3" type="ORF">CPAV1605_137</name>
</gene>
<protein>
    <submittedName>
        <fullName evidence="3">NUDIX domain</fullName>
    </submittedName>
</protein>
<evidence type="ECO:0000313" key="3">
    <source>
        <dbReference type="EMBL" id="VVU94415.1"/>
    </source>
</evidence>
<dbReference type="PRINTS" id="PR00502">
    <property type="entry name" value="NUDIXFAMILY"/>
</dbReference>
<dbReference type="PROSITE" id="PS51462">
    <property type="entry name" value="NUDIX"/>
    <property type="match status" value="1"/>
</dbReference>
<organism evidence="3">
    <name type="scientific">seawater metagenome</name>
    <dbReference type="NCBI Taxonomy" id="1561972"/>
    <lineage>
        <taxon>unclassified sequences</taxon>
        <taxon>metagenomes</taxon>
        <taxon>ecological metagenomes</taxon>
    </lineage>
</organism>
<accession>A0A5E8CKU5</accession>
<dbReference type="GO" id="GO:0016787">
    <property type="term" value="F:hydrolase activity"/>
    <property type="evidence" value="ECO:0007669"/>
    <property type="project" value="UniProtKB-KW"/>
</dbReference>
<keyword evidence="1" id="KW-0378">Hydrolase</keyword>
<reference evidence="3" key="1">
    <citation type="submission" date="2019-09" db="EMBL/GenBank/DDBJ databases">
        <authorList>
            <person name="Needham M D."/>
        </authorList>
    </citation>
    <scope>NUCLEOTIDE SEQUENCE</scope>
</reference>
<evidence type="ECO:0000256" key="1">
    <source>
        <dbReference type="ARBA" id="ARBA00022801"/>
    </source>
</evidence>
<evidence type="ECO:0000259" key="2">
    <source>
        <dbReference type="PROSITE" id="PS51462"/>
    </source>
</evidence>
<sequence length="179" mass="20690">MIKKKKFSANRSNKKLPYRKVGECYLIYKNKIVAQDASHYLSLPGGGIDRGETPEQGAKRELMEELGAVIKGKLLLVSKMRWDWNPSWANTPKRKDRYMKFRGEEVYSFFGIVEKFVKPTSEEGDEWKGSKTMSLKKASQLAEKFLKNNTPENQYAYNLTKLNILSTISQINKKKMLVK</sequence>
<dbReference type="InterPro" id="IPR000086">
    <property type="entry name" value="NUDIX_hydrolase_dom"/>
</dbReference>
<dbReference type="InterPro" id="IPR015797">
    <property type="entry name" value="NUDIX_hydrolase-like_dom_sf"/>
</dbReference>
<dbReference type="EMBL" id="CABVLZ010000001">
    <property type="protein sequence ID" value="VVU94415.1"/>
    <property type="molecule type" value="Genomic_DNA"/>
</dbReference>
<feature type="domain" description="Nudix hydrolase" evidence="2">
    <location>
        <begin position="17"/>
        <end position="155"/>
    </location>
</feature>
<dbReference type="SUPFAM" id="SSF55811">
    <property type="entry name" value="Nudix"/>
    <property type="match status" value="1"/>
</dbReference>
<dbReference type="Pfam" id="PF00293">
    <property type="entry name" value="NUDIX"/>
    <property type="match status" value="1"/>
</dbReference>
<name>A0A5E8CKU5_9ZZZZ</name>
<proteinExistence type="predicted"/>
<dbReference type="AlphaFoldDB" id="A0A5E8CKU5"/>
<dbReference type="Gene3D" id="3.90.79.10">
    <property type="entry name" value="Nucleoside Triphosphate Pyrophosphohydrolase"/>
    <property type="match status" value="1"/>
</dbReference>
<dbReference type="PROSITE" id="PS00893">
    <property type="entry name" value="NUDIX_BOX"/>
    <property type="match status" value="1"/>
</dbReference>
<dbReference type="CDD" id="cd02883">
    <property type="entry name" value="NUDIX_Hydrolase"/>
    <property type="match status" value="1"/>
</dbReference>
<dbReference type="InterPro" id="IPR020084">
    <property type="entry name" value="NUDIX_hydrolase_CS"/>
</dbReference>
<dbReference type="InterPro" id="IPR020476">
    <property type="entry name" value="Nudix_hydrolase"/>
</dbReference>